<dbReference type="STRING" id="33990.A3306_01345"/>
<dbReference type="GO" id="GO:0051301">
    <property type="term" value="P:cell division"/>
    <property type="evidence" value="ECO:0007669"/>
    <property type="project" value="UniProtKB-UniRule"/>
</dbReference>
<evidence type="ECO:0000256" key="2">
    <source>
        <dbReference type="ARBA" id="ARBA00023136"/>
    </source>
</evidence>
<evidence type="ECO:0000256" key="5">
    <source>
        <dbReference type="ARBA" id="ARBA00023288"/>
    </source>
</evidence>
<feature type="domain" description="OmpA-like" evidence="8">
    <location>
        <begin position="51"/>
        <end position="166"/>
    </location>
</feature>
<evidence type="ECO:0000259" key="8">
    <source>
        <dbReference type="PROSITE" id="PS51123"/>
    </source>
</evidence>
<evidence type="ECO:0000256" key="3">
    <source>
        <dbReference type="ARBA" id="ARBA00023139"/>
    </source>
</evidence>
<dbReference type="PATRIC" id="fig|1359194.3.peg.1128"/>
<comment type="similarity">
    <text evidence="6">Belongs to the Pal lipoprotein family.</text>
</comment>
<proteinExistence type="inferred from homology"/>
<keyword evidence="2 6" id="KW-0472">Membrane</keyword>
<dbReference type="PROSITE" id="PS51123">
    <property type="entry name" value="OMPA_2"/>
    <property type="match status" value="1"/>
</dbReference>
<dbReference type="InterPro" id="IPR050330">
    <property type="entry name" value="Bact_OuterMem_StrucFunc"/>
</dbReference>
<protein>
    <recommendedName>
        <fullName evidence="6">Peptidoglycan-associated lipoprotein</fullName>
        <shortName evidence="6">PAL</shortName>
    </recommendedName>
</protein>
<dbReference type="Proteomes" id="UP000033689">
    <property type="component" value="Unassembled WGS sequence"/>
</dbReference>
<dbReference type="InterPro" id="IPR006665">
    <property type="entry name" value="OmpA-like"/>
</dbReference>
<dbReference type="PRINTS" id="PR01021">
    <property type="entry name" value="OMPADOMAIN"/>
</dbReference>
<keyword evidence="1 6" id="KW-0732">Signal</keyword>
<comment type="caution">
    <text evidence="9">The sequence shown here is derived from an EMBL/GenBank/DDBJ whole genome shotgun (WGS) entry which is preliminary data.</text>
</comment>
<dbReference type="CDD" id="cd07185">
    <property type="entry name" value="OmpA_C-like"/>
    <property type="match status" value="1"/>
</dbReference>
<keyword evidence="4 6" id="KW-0998">Cell outer membrane</keyword>
<dbReference type="Gene3D" id="3.30.1330.60">
    <property type="entry name" value="OmpA-like domain"/>
    <property type="match status" value="1"/>
</dbReference>
<comment type="subunit">
    <text evidence="6">The Tol-Pal system is composed of five core proteins: the inner membrane proteins TolA, TolQ and TolR, the periplasmic protein TolB and the outer membrane protein Pal. They form a network linking the inner and outer membranes and the peptidoglycan layer.</text>
</comment>
<sequence length="166" mass="18795">MKITKITKITLAVLALFVLAGCNKNKRASHSCAMNQSEETSMNQSEETSIMKDFEKQAGNAVWFAFNSSALSEKAKEELQRQACWLSRHPHVKATVEGHCDDRGTREYNLALGERRAQKAAEFLRHKGIEHHRVSTISYGKDRLAMMGNTEEVHAYNRRAVTVVHH</sequence>
<evidence type="ECO:0000256" key="4">
    <source>
        <dbReference type="ARBA" id="ARBA00023237"/>
    </source>
</evidence>
<dbReference type="InterPro" id="IPR006664">
    <property type="entry name" value="OMP_bac"/>
</dbReference>
<dbReference type="PANTHER" id="PTHR30329">
    <property type="entry name" value="STATOR ELEMENT OF FLAGELLAR MOTOR COMPLEX"/>
    <property type="match status" value="1"/>
</dbReference>
<dbReference type="GO" id="GO:0009279">
    <property type="term" value="C:cell outer membrane"/>
    <property type="evidence" value="ECO:0007669"/>
    <property type="project" value="UniProtKB-SubCell"/>
</dbReference>
<evidence type="ECO:0000313" key="9">
    <source>
        <dbReference type="EMBL" id="KJV92477.1"/>
    </source>
</evidence>
<dbReference type="EMBL" id="LAOJ01000001">
    <property type="protein sequence ID" value="KJV92477.1"/>
    <property type="molecule type" value="Genomic_DNA"/>
</dbReference>
<dbReference type="RefSeq" id="WP_045799795.1">
    <property type="nucleotide sequence ID" value="NZ_LAOJ01000001.1"/>
</dbReference>
<evidence type="ECO:0000256" key="7">
    <source>
        <dbReference type="SAM" id="SignalP"/>
    </source>
</evidence>
<dbReference type="AlphaFoldDB" id="A0A0F3QJP9"/>
<comment type="function">
    <text evidence="6">Part of the Tol-Pal system, which plays a role in outer membrane invagination during cell division and is important for maintaining outer membrane integrity.</text>
</comment>
<evidence type="ECO:0000256" key="6">
    <source>
        <dbReference type="HAMAP-Rule" id="MF_02204"/>
    </source>
</evidence>
<dbReference type="SUPFAM" id="SSF103088">
    <property type="entry name" value="OmpA-like"/>
    <property type="match status" value="1"/>
</dbReference>
<gene>
    <name evidence="6" type="primary">pal</name>
    <name evidence="9" type="ORF">RBEMOGI_1109</name>
</gene>
<dbReference type="HAMAP" id="MF_02204">
    <property type="entry name" value="Pal"/>
    <property type="match status" value="1"/>
</dbReference>
<name>A0A0F3QJP9_RICBE</name>
<dbReference type="PANTHER" id="PTHR30329:SF21">
    <property type="entry name" value="LIPOPROTEIN YIAD-RELATED"/>
    <property type="match status" value="1"/>
</dbReference>
<dbReference type="Pfam" id="PF00691">
    <property type="entry name" value="OmpA"/>
    <property type="match status" value="1"/>
</dbReference>
<keyword evidence="3 6" id="KW-0564">Palmitate</keyword>
<evidence type="ECO:0000256" key="1">
    <source>
        <dbReference type="ARBA" id="ARBA00022729"/>
    </source>
</evidence>
<feature type="signal peptide" evidence="7">
    <location>
        <begin position="1"/>
        <end position="20"/>
    </location>
</feature>
<comment type="subcellular location">
    <subcellularLocation>
        <location evidence="6">Cell outer membrane</location>
        <topology evidence="6">Lipid-anchor</topology>
    </subcellularLocation>
</comment>
<evidence type="ECO:0000313" key="10">
    <source>
        <dbReference type="Proteomes" id="UP000033689"/>
    </source>
</evidence>
<keyword evidence="6" id="KW-0132">Cell division</keyword>
<keyword evidence="6" id="KW-0131">Cell cycle</keyword>
<dbReference type="InterPro" id="IPR039001">
    <property type="entry name" value="Pal"/>
</dbReference>
<accession>A0A0F3QJP9</accession>
<keyword evidence="5 6" id="KW-0449">Lipoprotein</keyword>
<reference evidence="9 10" key="1">
    <citation type="submission" date="2015-02" db="EMBL/GenBank/DDBJ databases">
        <title>Genome Sequencing of Rickettsiales.</title>
        <authorList>
            <person name="Daugherty S.C."/>
            <person name="Su Q."/>
            <person name="Abolude K."/>
            <person name="Beier-Sexton M."/>
            <person name="Carlyon J.A."/>
            <person name="Carter R."/>
            <person name="Day N.P."/>
            <person name="Dumler S.J."/>
            <person name="Dyachenko V."/>
            <person name="Godinez A."/>
            <person name="Kurtti T.J."/>
            <person name="Lichay M."/>
            <person name="Mullins K.E."/>
            <person name="Ott S."/>
            <person name="Pappas-Brown V."/>
            <person name="Paris D.H."/>
            <person name="Patel P."/>
            <person name="Richards A.L."/>
            <person name="Sadzewicz L."/>
            <person name="Sears K."/>
            <person name="Seidman D."/>
            <person name="Sengamalay N."/>
            <person name="Stenos J."/>
            <person name="Tallon L.J."/>
            <person name="Vincent G."/>
            <person name="Fraser C.M."/>
            <person name="Munderloh U."/>
            <person name="Dunning-Hotopp J.C."/>
        </authorList>
    </citation>
    <scope>NUCLEOTIDE SEQUENCE [LARGE SCALE GENOMIC DNA]</scope>
    <source>
        <strain evidence="9 10">RML Mogi</strain>
    </source>
</reference>
<dbReference type="PROSITE" id="PS51257">
    <property type="entry name" value="PROKAR_LIPOPROTEIN"/>
    <property type="match status" value="1"/>
</dbReference>
<dbReference type="InterPro" id="IPR036737">
    <property type="entry name" value="OmpA-like_sf"/>
</dbReference>
<feature type="chain" id="PRO_5002465739" description="Peptidoglycan-associated lipoprotein" evidence="7">
    <location>
        <begin position="21"/>
        <end position="166"/>
    </location>
</feature>
<organism evidence="9 10">
    <name type="scientific">Rickettsia bellii str. RML Mogi</name>
    <dbReference type="NCBI Taxonomy" id="1359194"/>
    <lineage>
        <taxon>Bacteria</taxon>
        <taxon>Pseudomonadati</taxon>
        <taxon>Pseudomonadota</taxon>
        <taxon>Alphaproteobacteria</taxon>
        <taxon>Rickettsiales</taxon>
        <taxon>Rickettsiaceae</taxon>
        <taxon>Rickettsieae</taxon>
        <taxon>Rickettsia</taxon>
        <taxon>belli group</taxon>
    </lineage>
</organism>